<proteinExistence type="predicted"/>
<reference evidence="1" key="1">
    <citation type="submission" date="2020-02" db="EMBL/GenBank/DDBJ databases">
        <authorList>
            <person name="Meier V. D."/>
        </authorList>
    </citation>
    <scope>NUCLEOTIDE SEQUENCE</scope>
    <source>
        <strain evidence="1">AVDCRST_MAG91</strain>
    </source>
</reference>
<dbReference type="AlphaFoldDB" id="A0A6J4T9N4"/>
<evidence type="ECO:0000313" key="1">
    <source>
        <dbReference type="EMBL" id="CAA9516875.1"/>
    </source>
</evidence>
<organism evidence="1">
    <name type="scientific">uncultured Sphingomonadaceae bacterium</name>
    <dbReference type="NCBI Taxonomy" id="169976"/>
    <lineage>
        <taxon>Bacteria</taxon>
        <taxon>Pseudomonadati</taxon>
        <taxon>Pseudomonadota</taxon>
        <taxon>Alphaproteobacteria</taxon>
        <taxon>Sphingomonadales</taxon>
        <taxon>Sphingomonadaceae</taxon>
        <taxon>environmental samples</taxon>
    </lineage>
</organism>
<sequence length="50" mass="5983">MKPEKLHLNFRPSEDFFAVSGEFQRGVSLQRTPHLMLLRAKEDIDHEKRF</sequence>
<dbReference type="EMBL" id="CADCVX010000360">
    <property type="protein sequence ID" value="CAA9516875.1"/>
    <property type="molecule type" value="Genomic_DNA"/>
</dbReference>
<accession>A0A6J4T9N4</accession>
<gene>
    <name evidence="1" type="ORF">AVDCRST_MAG91-1957</name>
</gene>
<name>A0A6J4T9N4_9SPHN</name>
<protein>
    <submittedName>
        <fullName evidence="1">Uncharacterized protein</fullName>
    </submittedName>
</protein>